<dbReference type="Gene3D" id="3.40.50.2000">
    <property type="entry name" value="Glycogen Phosphorylase B"/>
    <property type="match status" value="1"/>
</dbReference>
<keyword evidence="6 12" id="KW-0328">Glycosyltransferase</keyword>
<dbReference type="Pfam" id="PF04101">
    <property type="entry name" value="Glyco_tran_28_C"/>
    <property type="match status" value="1"/>
</dbReference>
<evidence type="ECO:0000256" key="3">
    <source>
        <dbReference type="ARBA" id="ARBA00011198"/>
    </source>
</evidence>
<dbReference type="PANTHER" id="PTHR12867">
    <property type="entry name" value="GLYCOSYL TRANSFERASE-RELATED"/>
    <property type="match status" value="1"/>
</dbReference>
<dbReference type="SUPFAM" id="SSF53756">
    <property type="entry name" value="UDP-Glycosyltransferase/glycogen phosphorylase"/>
    <property type="match status" value="1"/>
</dbReference>
<comment type="catalytic activity">
    <reaction evidence="11">
        <text>an N-acetyl-alpha-D-glucosaminyl-diphospho-di-trans,poly-cis-dolichol + UDP-N-acetyl-alpha-D-glucosamine = an N,N'-diacetylchitobiosyl-diphospho-di-trans,poly-cis-dolichol + UDP + H(+)</text>
        <dbReference type="Rhea" id="RHEA:23380"/>
        <dbReference type="Rhea" id="RHEA-COMP:19507"/>
        <dbReference type="Rhea" id="RHEA-COMP:19510"/>
        <dbReference type="ChEBI" id="CHEBI:15378"/>
        <dbReference type="ChEBI" id="CHEBI:57269"/>
        <dbReference type="ChEBI" id="CHEBI:57705"/>
        <dbReference type="ChEBI" id="CHEBI:58223"/>
        <dbReference type="ChEBI" id="CHEBI:58427"/>
        <dbReference type="EC" id="2.4.1.141"/>
    </reaction>
</comment>
<gene>
    <name evidence="12" type="primary">ALG13</name>
    <name evidence="14" type="ORF">B9G98_00301</name>
</gene>
<evidence type="ECO:0000256" key="12">
    <source>
        <dbReference type="RuleBase" id="RU362128"/>
    </source>
</evidence>
<name>A0A2T0FCH4_9ASCO</name>
<dbReference type="Proteomes" id="UP000238350">
    <property type="component" value="Unassembled WGS sequence"/>
</dbReference>
<dbReference type="GO" id="GO:0006488">
    <property type="term" value="P:dolichol-linked oligosaccharide biosynthetic process"/>
    <property type="evidence" value="ECO:0007669"/>
    <property type="project" value="InterPro"/>
</dbReference>
<keyword evidence="7 12" id="KW-0808">Transferase</keyword>
<keyword evidence="8 12" id="KW-0256">Endoplasmic reticulum</keyword>
<evidence type="ECO:0000256" key="5">
    <source>
        <dbReference type="ARBA" id="ARBA00017468"/>
    </source>
</evidence>
<evidence type="ECO:0000256" key="4">
    <source>
        <dbReference type="ARBA" id="ARBA00012614"/>
    </source>
</evidence>
<comment type="caution">
    <text evidence="14">The sequence shown here is derived from an EMBL/GenBank/DDBJ whole genome shotgun (WGS) entry which is preliminary data.</text>
</comment>
<organism evidence="14 15">
    <name type="scientific">Wickerhamiella sorbophila</name>
    <dbReference type="NCBI Taxonomy" id="45607"/>
    <lineage>
        <taxon>Eukaryota</taxon>
        <taxon>Fungi</taxon>
        <taxon>Dikarya</taxon>
        <taxon>Ascomycota</taxon>
        <taxon>Saccharomycotina</taxon>
        <taxon>Dipodascomycetes</taxon>
        <taxon>Dipodascales</taxon>
        <taxon>Trichomonascaceae</taxon>
        <taxon>Wickerhamiella</taxon>
    </lineage>
</organism>
<evidence type="ECO:0000256" key="7">
    <source>
        <dbReference type="ARBA" id="ARBA00022679"/>
    </source>
</evidence>
<comment type="subcellular location">
    <subcellularLocation>
        <location evidence="1 12">Endoplasmic reticulum</location>
    </subcellularLocation>
</comment>
<evidence type="ECO:0000256" key="6">
    <source>
        <dbReference type="ARBA" id="ARBA00022676"/>
    </source>
</evidence>
<dbReference type="InterPro" id="IPR039042">
    <property type="entry name" value="Alg13-like"/>
</dbReference>
<evidence type="ECO:0000256" key="9">
    <source>
        <dbReference type="ARBA" id="ARBA00024804"/>
    </source>
</evidence>
<dbReference type="GO" id="GO:0004577">
    <property type="term" value="F:N-acetylglucosaminyldiphosphodolichol N-acetylglucosaminyltransferase activity"/>
    <property type="evidence" value="ECO:0007669"/>
    <property type="project" value="UniProtKB-EC"/>
</dbReference>
<feature type="domain" description="Glycosyl transferase family 28 C-terminal" evidence="13">
    <location>
        <begin position="10"/>
        <end position="118"/>
    </location>
</feature>
<dbReference type="GO" id="GO:0005783">
    <property type="term" value="C:endoplasmic reticulum"/>
    <property type="evidence" value="ECO:0007669"/>
    <property type="project" value="UniProtKB-SubCell"/>
</dbReference>
<accession>A0A2T0FCH4</accession>
<dbReference type="EC" id="2.4.1.141" evidence="4 12"/>
<dbReference type="InterPro" id="IPR007235">
    <property type="entry name" value="Glyco_trans_28_C"/>
</dbReference>
<dbReference type="OrthoDB" id="20273at2759"/>
<evidence type="ECO:0000259" key="13">
    <source>
        <dbReference type="Pfam" id="PF04101"/>
    </source>
</evidence>
<protein>
    <recommendedName>
        <fullName evidence="5 12">UDP-N-acetylglucosamine transferase subunit ALG13</fullName>
        <ecNumber evidence="4 12">2.4.1.141</ecNumber>
    </recommendedName>
    <alternativeName>
        <fullName evidence="10 12">Asparagine-linked glycosylation protein 13</fullName>
    </alternativeName>
</protein>
<keyword evidence="15" id="KW-1185">Reference proteome</keyword>
<reference evidence="14 15" key="1">
    <citation type="submission" date="2017-04" db="EMBL/GenBank/DDBJ databases">
        <title>Genome sequencing of [Candida] sorbophila.</title>
        <authorList>
            <person name="Ahn J.O."/>
        </authorList>
    </citation>
    <scope>NUCLEOTIDE SEQUENCE [LARGE SCALE GENOMIC DNA]</scope>
    <source>
        <strain evidence="14 15">DS02</strain>
    </source>
</reference>
<evidence type="ECO:0000313" key="15">
    <source>
        <dbReference type="Proteomes" id="UP000238350"/>
    </source>
</evidence>
<evidence type="ECO:0000256" key="11">
    <source>
        <dbReference type="ARBA" id="ARBA00048184"/>
    </source>
</evidence>
<dbReference type="EMBL" id="NDIQ01000001">
    <property type="protein sequence ID" value="PRT52681.1"/>
    <property type="molecule type" value="Genomic_DNA"/>
</dbReference>
<dbReference type="AlphaFoldDB" id="A0A2T0FCH4"/>
<evidence type="ECO:0000313" key="14">
    <source>
        <dbReference type="EMBL" id="PRT52681.1"/>
    </source>
</evidence>
<dbReference type="PANTHER" id="PTHR12867:SF6">
    <property type="entry name" value="N-ACETYLGLUCOSAMINYLDIPHOSPHODOLICHOL N-ACETYLGLUCOSAMINYLTRANSFERASE"/>
    <property type="match status" value="1"/>
</dbReference>
<comment type="subunit">
    <text evidence="3 12">Heterodimer with ALG14 to form a functional enzyme.</text>
</comment>
<evidence type="ECO:0000256" key="10">
    <source>
        <dbReference type="ARBA" id="ARBA00032061"/>
    </source>
</evidence>
<comment type="function">
    <text evidence="9 12">Involved in protein N-glycosylation. Essential for the second step of the dolichol-linked oligosaccharide pathway.</text>
</comment>
<evidence type="ECO:0000256" key="8">
    <source>
        <dbReference type="ARBA" id="ARBA00022824"/>
    </source>
</evidence>
<sequence length="158" mass="16764">MACLVLTGATVPFNELVSGITPGVVRVLNSKGIGAIEMQYGHAKAAFENGPGRLQSVAGFAFADLTEKIQNASIVISHAGTGSILDVLRGHPGIPLIVVPNESLMDNHQLEVANQFEPDYLCVSRVGDLETTIGRALNHTFKRLPAPKSLDAVISQLH</sequence>
<dbReference type="STRING" id="45607.A0A2T0FCH4"/>
<evidence type="ECO:0000256" key="2">
    <source>
        <dbReference type="ARBA" id="ARBA00006962"/>
    </source>
</evidence>
<proteinExistence type="inferred from homology"/>
<evidence type="ECO:0000256" key="1">
    <source>
        <dbReference type="ARBA" id="ARBA00004240"/>
    </source>
</evidence>
<comment type="similarity">
    <text evidence="2 12">Belongs to the glycosyltransferase 28 family.</text>
</comment>